<dbReference type="Gene3D" id="1.10.510.10">
    <property type="entry name" value="Transferase(Phosphotransferase) domain 1"/>
    <property type="match status" value="1"/>
</dbReference>
<evidence type="ECO:0000259" key="17">
    <source>
        <dbReference type="PROSITE" id="PS50222"/>
    </source>
</evidence>
<dbReference type="GO" id="GO:0004674">
    <property type="term" value="F:protein serine/threonine kinase activity"/>
    <property type="evidence" value="ECO:0007669"/>
    <property type="project" value="UniProtKB-KW"/>
</dbReference>
<evidence type="ECO:0000256" key="9">
    <source>
        <dbReference type="ARBA" id="ARBA00022777"/>
    </source>
</evidence>
<dbReference type="Proteomes" id="UP001162131">
    <property type="component" value="Unassembled WGS sequence"/>
</dbReference>
<evidence type="ECO:0000256" key="14">
    <source>
        <dbReference type="ARBA" id="ARBA00048679"/>
    </source>
</evidence>
<feature type="domain" description="Protein kinase" evidence="16">
    <location>
        <begin position="76"/>
        <end position="329"/>
    </location>
</feature>
<feature type="domain" description="EF-hand" evidence="17">
    <location>
        <begin position="375"/>
        <end position="410"/>
    </location>
</feature>
<dbReference type="Pfam" id="PF13499">
    <property type="entry name" value="EF-hand_7"/>
    <property type="match status" value="2"/>
</dbReference>
<dbReference type="AlphaFoldDB" id="A0AAU9J441"/>
<protein>
    <recommendedName>
        <fullName evidence="3">non-specific serine/threonine protein kinase</fullName>
        <ecNumber evidence="3">2.7.11.1</ecNumber>
    </recommendedName>
</protein>
<organism evidence="18 19">
    <name type="scientific">Blepharisma stoltei</name>
    <dbReference type="NCBI Taxonomy" id="1481888"/>
    <lineage>
        <taxon>Eukaryota</taxon>
        <taxon>Sar</taxon>
        <taxon>Alveolata</taxon>
        <taxon>Ciliophora</taxon>
        <taxon>Postciliodesmatophora</taxon>
        <taxon>Heterotrichea</taxon>
        <taxon>Heterotrichida</taxon>
        <taxon>Blepharismidae</taxon>
        <taxon>Blepharisma</taxon>
    </lineage>
</organism>
<dbReference type="Pfam" id="PF00069">
    <property type="entry name" value="Pkinase"/>
    <property type="match status" value="1"/>
</dbReference>
<dbReference type="SUPFAM" id="SSF47473">
    <property type="entry name" value="EF-hand"/>
    <property type="match status" value="1"/>
</dbReference>
<evidence type="ECO:0000256" key="5">
    <source>
        <dbReference type="ARBA" id="ARBA00022679"/>
    </source>
</evidence>
<dbReference type="InterPro" id="IPR018247">
    <property type="entry name" value="EF_Hand_1_Ca_BS"/>
</dbReference>
<dbReference type="SMART" id="SM00054">
    <property type="entry name" value="EFh"/>
    <property type="match status" value="4"/>
</dbReference>
<evidence type="ECO:0000256" key="10">
    <source>
        <dbReference type="ARBA" id="ARBA00022837"/>
    </source>
</evidence>
<comment type="caution">
    <text evidence="18">The sequence shown here is derived from an EMBL/GenBank/DDBJ whole genome shotgun (WGS) entry which is preliminary data.</text>
</comment>
<dbReference type="InterPro" id="IPR000719">
    <property type="entry name" value="Prot_kinase_dom"/>
</dbReference>
<comment type="catalytic activity">
    <reaction evidence="13">
        <text>L-threonyl-[protein] + ATP = O-phospho-L-threonyl-[protein] + ADP + H(+)</text>
        <dbReference type="Rhea" id="RHEA:46608"/>
        <dbReference type="Rhea" id="RHEA-COMP:11060"/>
        <dbReference type="Rhea" id="RHEA-COMP:11605"/>
        <dbReference type="ChEBI" id="CHEBI:15378"/>
        <dbReference type="ChEBI" id="CHEBI:30013"/>
        <dbReference type="ChEBI" id="CHEBI:30616"/>
        <dbReference type="ChEBI" id="CHEBI:61977"/>
        <dbReference type="ChEBI" id="CHEBI:456216"/>
        <dbReference type="EC" id="2.7.11.1"/>
    </reaction>
</comment>
<evidence type="ECO:0000256" key="4">
    <source>
        <dbReference type="ARBA" id="ARBA00022527"/>
    </source>
</evidence>
<dbReference type="GO" id="GO:0005509">
    <property type="term" value="F:calcium ion binding"/>
    <property type="evidence" value="ECO:0007669"/>
    <property type="project" value="InterPro"/>
</dbReference>
<dbReference type="GO" id="GO:0005524">
    <property type="term" value="F:ATP binding"/>
    <property type="evidence" value="ECO:0007669"/>
    <property type="project" value="UniProtKB-UniRule"/>
</dbReference>
<keyword evidence="6" id="KW-0479">Metal-binding</keyword>
<comment type="cofactor">
    <cofactor evidence="1">
        <name>Mg(2+)</name>
        <dbReference type="ChEBI" id="CHEBI:18420"/>
    </cofactor>
</comment>
<evidence type="ECO:0000256" key="13">
    <source>
        <dbReference type="ARBA" id="ARBA00047899"/>
    </source>
</evidence>
<keyword evidence="8 15" id="KW-0547">Nucleotide-binding</keyword>
<sequence length="515" mass="58103">MGCCQTFRIVGINKEAIGPPLKRNSLIADKSRESIDSCAGAEDINTTYDKRPTVLSFRVRKSSLIKKRSGTLLDEFKILQTLGSGGYGTVYKAQDKSSGLLRAVKAIDRSKMITEHILTEIENLINVDHPNIVRILEFIEESDTYYIITELCTGSNIIERITSSEDFSENQAAKYMLQIFSALSHCHKLGIAHRDIKPDNLLLEHPGENSLVKLIDFGHSSKIIENQKFTELLGTPYFVAPEVLDKNYNEKCDLWSCGVVLFIILIGYPPFNARDINELFRRIRKGKFKTNTEEWRSISTEAQDLILHLLKLNVEERFSAEQAMNHKWIQQRAFGAIKDRPLHISCLTRLKFFHANVKLKQATMAFMATHLAAGEETHQLEEVFRNIDKNGDGKISIEELEAGILKVKLGASLDAKEIMERCDIDKNGFIDFSEFITAATDWERTLSISKLEKAFKAYDIDGSGSISASELQAFLSADPSINLEECQKILSEADINGDGVIDFTEFISIMRNKAF</sequence>
<proteinExistence type="inferred from homology"/>
<evidence type="ECO:0000256" key="8">
    <source>
        <dbReference type="ARBA" id="ARBA00022741"/>
    </source>
</evidence>
<comment type="similarity">
    <text evidence="12">Belongs to the protein kinase superfamily. Ser/Thr protein kinase family. CDPK subfamily.</text>
</comment>
<comment type="subunit">
    <text evidence="2">Monomer.</text>
</comment>
<dbReference type="SMART" id="SM00220">
    <property type="entry name" value="S_TKc"/>
    <property type="match status" value="1"/>
</dbReference>
<keyword evidence="9" id="KW-0418">Kinase</keyword>
<dbReference type="FunFam" id="3.30.200.20:FF:000315">
    <property type="entry name" value="Calcium-dependent protein kinase 3"/>
    <property type="match status" value="1"/>
</dbReference>
<dbReference type="EC" id="2.7.11.1" evidence="3"/>
<dbReference type="CDD" id="cd05117">
    <property type="entry name" value="STKc_CAMK"/>
    <property type="match status" value="1"/>
</dbReference>
<keyword evidence="11 15" id="KW-0067">ATP-binding</keyword>
<evidence type="ECO:0000256" key="15">
    <source>
        <dbReference type="PROSITE-ProRule" id="PRU10141"/>
    </source>
</evidence>
<evidence type="ECO:0000256" key="11">
    <source>
        <dbReference type="ARBA" id="ARBA00022840"/>
    </source>
</evidence>
<dbReference type="InterPro" id="IPR002048">
    <property type="entry name" value="EF_hand_dom"/>
</dbReference>
<evidence type="ECO:0000259" key="16">
    <source>
        <dbReference type="PROSITE" id="PS50011"/>
    </source>
</evidence>
<dbReference type="InterPro" id="IPR011992">
    <property type="entry name" value="EF-hand-dom_pair"/>
</dbReference>
<dbReference type="InterPro" id="IPR011009">
    <property type="entry name" value="Kinase-like_dom_sf"/>
</dbReference>
<keyword evidence="4" id="KW-0723">Serine/threonine-protein kinase</keyword>
<comment type="catalytic activity">
    <reaction evidence="14">
        <text>L-seryl-[protein] + ATP = O-phospho-L-seryl-[protein] + ADP + H(+)</text>
        <dbReference type="Rhea" id="RHEA:17989"/>
        <dbReference type="Rhea" id="RHEA-COMP:9863"/>
        <dbReference type="Rhea" id="RHEA-COMP:11604"/>
        <dbReference type="ChEBI" id="CHEBI:15378"/>
        <dbReference type="ChEBI" id="CHEBI:29999"/>
        <dbReference type="ChEBI" id="CHEBI:30616"/>
        <dbReference type="ChEBI" id="CHEBI:83421"/>
        <dbReference type="ChEBI" id="CHEBI:456216"/>
        <dbReference type="EC" id="2.7.11.1"/>
    </reaction>
</comment>
<dbReference type="PROSITE" id="PS50222">
    <property type="entry name" value="EF_HAND_2"/>
    <property type="match status" value="4"/>
</dbReference>
<keyword evidence="10" id="KW-0106">Calcium</keyword>
<dbReference type="InterPro" id="IPR017441">
    <property type="entry name" value="Protein_kinase_ATP_BS"/>
</dbReference>
<evidence type="ECO:0000256" key="7">
    <source>
        <dbReference type="ARBA" id="ARBA00022737"/>
    </source>
</evidence>
<dbReference type="Gene3D" id="3.30.200.20">
    <property type="entry name" value="Phosphorylase Kinase, domain 1"/>
    <property type="match status" value="1"/>
</dbReference>
<dbReference type="EMBL" id="CAJZBQ010000024">
    <property type="protein sequence ID" value="CAG9320051.1"/>
    <property type="molecule type" value="Genomic_DNA"/>
</dbReference>
<evidence type="ECO:0000256" key="1">
    <source>
        <dbReference type="ARBA" id="ARBA00001946"/>
    </source>
</evidence>
<evidence type="ECO:0000256" key="6">
    <source>
        <dbReference type="ARBA" id="ARBA00022723"/>
    </source>
</evidence>
<keyword evidence="7" id="KW-0677">Repeat</keyword>
<name>A0AAU9J441_9CILI</name>
<keyword evidence="5" id="KW-0808">Transferase</keyword>
<feature type="domain" description="EF-hand" evidence="17">
    <location>
        <begin position="446"/>
        <end position="481"/>
    </location>
</feature>
<dbReference type="PROSITE" id="PS00107">
    <property type="entry name" value="PROTEIN_KINASE_ATP"/>
    <property type="match status" value="1"/>
</dbReference>
<evidence type="ECO:0000256" key="3">
    <source>
        <dbReference type="ARBA" id="ARBA00012513"/>
    </source>
</evidence>
<dbReference type="InterPro" id="IPR008271">
    <property type="entry name" value="Ser/Thr_kinase_AS"/>
</dbReference>
<keyword evidence="19" id="KW-1185">Reference proteome</keyword>
<dbReference type="PROSITE" id="PS00018">
    <property type="entry name" value="EF_HAND_1"/>
    <property type="match status" value="4"/>
</dbReference>
<evidence type="ECO:0000256" key="2">
    <source>
        <dbReference type="ARBA" id="ARBA00011245"/>
    </source>
</evidence>
<dbReference type="CDD" id="cd00051">
    <property type="entry name" value="EFh"/>
    <property type="match status" value="1"/>
</dbReference>
<dbReference type="FunFam" id="1.10.510.10:FF:000571">
    <property type="entry name" value="Maternal embryonic leucine zipper kinase"/>
    <property type="match status" value="1"/>
</dbReference>
<evidence type="ECO:0000313" key="18">
    <source>
        <dbReference type="EMBL" id="CAG9320051.1"/>
    </source>
</evidence>
<evidence type="ECO:0000313" key="19">
    <source>
        <dbReference type="Proteomes" id="UP001162131"/>
    </source>
</evidence>
<gene>
    <name evidence="18" type="ORF">BSTOLATCC_MIC25290</name>
</gene>
<feature type="domain" description="EF-hand" evidence="17">
    <location>
        <begin position="414"/>
        <end position="445"/>
    </location>
</feature>
<dbReference type="Gene3D" id="1.10.238.10">
    <property type="entry name" value="EF-hand"/>
    <property type="match status" value="2"/>
</dbReference>
<dbReference type="SUPFAM" id="SSF56112">
    <property type="entry name" value="Protein kinase-like (PK-like)"/>
    <property type="match status" value="1"/>
</dbReference>
<reference evidence="18" key="1">
    <citation type="submission" date="2021-09" db="EMBL/GenBank/DDBJ databases">
        <authorList>
            <consortium name="AG Swart"/>
            <person name="Singh M."/>
            <person name="Singh A."/>
            <person name="Seah K."/>
            <person name="Emmerich C."/>
        </authorList>
    </citation>
    <scope>NUCLEOTIDE SEQUENCE</scope>
    <source>
        <strain evidence="18">ATCC30299</strain>
    </source>
</reference>
<dbReference type="PROSITE" id="PS50011">
    <property type="entry name" value="PROTEIN_KINASE_DOM"/>
    <property type="match status" value="1"/>
</dbReference>
<evidence type="ECO:0000256" key="12">
    <source>
        <dbReference type="ARBA" id="ARBA00024334"/>
    </source>
</evidence>
<accession>A0AAU9J441</accession>
<dbReference type="FunFam" id="1.10.238.10:FF:000003">
    <property type="entry name" value="Calmodulin A"/>
    <property type="match status" value="1"/>
</dbReference>
<dbReference type="InterPro" id="IPR050205">
    <property type="entry name" value="CDPK_Ser/Thr_kinases"/>
</dbReference>
<feature type="domain" description="EF-hand" evidence="17">
    <location>
        <begin position="484"/>
        <end position="515"/>
    </location>
</feature>
<dbReference type="PANTHER" id="PTHR24349">
    <property type="entry name" value="SERINE/THREONINE-PROTEIN KINASE"/>
    <property type="match status" value="1"/>
</dbReference>
<dbReference type="PROSITE" id="PS00108">
    <property type="entry name" value="PROTEIN_KINASE_ST"/>
    <property type="match status" value="1"/>
</dbReference>
<feature type="binding site" evidence="15">
    <location>
        <position position="105"/>
    </location>
    <ligand>
        <name>ATP</name>
        <dbReference type="ChEBI" id="CHEBI:30616"/>
    </ligand>
</feature>